<keyword evidence="1" id="KW-0732">Signal</keyword>
<proteinExistence type="predicted"/>
<gene>
    <name evidence="2" type="ORF">DSM01_2470</name>
    <name evidence="3" type="ORF">SAMN04487999_0006</name>
</gene>
<dbReference type="SUPFAM" id="SSF48452">
    <property type="entry name" value="TPR-like"/>
    <property type="match status" value="1"/>
</dbReference>
<dbReference type="Pfam" id="PF12771">
    <property type="entry name" value="SusD-like_2"/>
    <property type="match status" value="1"/>
</dbReference>
<dbReference type="PROSITE" id="PS51257">
    <property type="entry name" value="PROKAR_LIPOPROTEIN"/>
    <property type="match status" value="1"/>
</dbReference>
<feature type="signal peptide" evidence="1">
    <location>
        <begin position="1"/>
        <end position="19"/>
    </location>
</feature>
<dbReference type="EMBL" id="FQXT01000001">
    <property type="protein sequence ID" value="SHH35896.1"/>
    <property type="molecule type" value="Genomic_DNA"/>
</dbReference>
<dbReference type="STRING" id="573501.SAMN04487999_0006"/>
<reference evidence="4" key="2">
    <citation type="submission" date="2016-11" db="EMBL/GenBank/DDBJ databases">
        <authorList>
            <person name="Varghese N."/>
            <person name="Submissions S."/>
        </authorList>
    </citation>
    <scope>NUCLEOTIDE SEQUENCE [LARGE SCALE GENOMIC DNA]</scope>
    <source>
        <strain evidence="4">DSM 19859</strain>
    </source>
</reference>
<dbReference type="EMBL" id="QOVN01000004">
    <property type="protein sequence ID" value="RXG29007.1"/>
    <property type="molecule type" value="Genomic_DNA"/>
</dbReference>
<evidence type="ECO:0000313" key="4">
    <source>
        <dbReference type="Proteomes" id="UP000184240"/>
    </source>
</evidence>
<dbReference type="AlphaFoldDB" id="A0A1M5SBL1"/>
<organism evidence="3 4">
    <name type="scientific">Leeuwenhoekiella palythoae</name>
    <dbReference type="NCBI Taxonomy" id="573501"/>
    <lineage>
        <taxon>Bacteria</taxon>
        <taxon>Pseudomonadati</taxon>
        <taxon>Bacteroidota</taxon>
        <taxon>Flavobacteriia</taxon>
        <taxon>Flavobacteriales</taxon>
        <taxon>Flavobacteriaceae</taxon>
        <taxon>Leeuwenhoekiella</taxon>
    </lineage>
</organism>
<dbReference type="OrthoDB" id="725917at2"/>
<dbReference type="InterPro" id="IPR011990">
    <property type="entry name" value="TPR-like_helical_dom_sf"/>
</dbReference>
<dbReference type="Proteomes" id="UP000290037">
    <property type="component" value="Unassembled WGS sequence"/>
</dbReference>
<evidence type="ECO:0000313" key="3">
    <source>
        <dbReference type="EMBL" id="SHH35896.1"/>
    </source>
</evidence>
<feature type="chain" id="PRO_5012183659" evidence="1">
    <location>
        <begin position="20"/>
        <end position="479"/>
    </location>
</feature>
<evidence type="ECO:0000256" key="1">
    <source>
        <dbReference type="SAM" id="SignalP"/>
    </source>
</evidence>
<accession>A0A1M5SBL1</accession>
<sequence length="479" mass="54363">MKKYLIIFSLLLLAGCSKVEDLQNDPNRATQVSPDLLLTTIETTAFNNVSLNAALASRQLTFTDGTNQYQYYNWQRAGFGQYDDLKQVYKMIQESQRTDSQVYQILAKFFNAYYAIELTRVFGDVPYTEAVGAEIGIYTPSYDRQELIYASALDSLRAAGLELAQNTETIRGDVIYEGNKKQWQKLINSYSLRVLMSLSNKVDQTDIDIVGRFNEILNNFDQFPIFESNSDNASLVYVDIQDNRYPLFNDNSLQTAYYMEQTFVERLQNYEDPRLFMMADKKPNASNLNVEDFSAYGGLYGSAPLSDNGSKAVSGEASRIKPRYYNNPVNEPSILMSYAELQFTLAEAAARGWISEPSEPYYKSGIAASLAFYGISEAEDYLNNPTIQLNSNEDLESILTQKHIALFLNTGWQSFYDQRRTGFPEFNVDGGGILNNGLIPKRFMYPQNESINNPENLNEAINRQFPSGDNINASMWLID</sequence>
<reference evidence="3" key="1">
    <citation type="submission" date="2016-11" db="EMBL/GenBank/DDBJ databases">
        <authorList>
            <person name="Jaros S."/>
            <person name="Januszkiewicz K."/>
            <person name="Wedrychowicz H."/>
        </authorList>
    </citation>
    <scope>NUCLEOTIDE SEQUENCE [LARGE SCALE GENOMIC DNA]</scope>
    <source>
        <strain evidence="3">DSM 19859</strain>
    </source>
</reference>
<keyword evidence="5" id="KW-1185">Reference proteome</keyword>
<dbReference type="Gene3D" id="1.25.40.390">
    <property type="match status" value="1"/>
</dbReference>
<reference evidence="2 5" key="3">
    <citation type="submission" date="2018-07" db="EMBL/GenBank/DDBJ databases">
        <title>Leeuwenhoekiella genomics.</title>
        <authorList>
            <person name="Tahon G."/>
            <person name="Willems A."/>
        </authorList>
    </citation>
    <scope>NUCLEOTIDE SEQUENCE [LARGE SCALE GENOMIC DNA]</scope>
    <source>
        <strain evidence="2 5">LMG 24856</strain>
    </source>
</reference>
<evidence type="ECO:0000313" key="5">
    <source>
        <dbReference type="Proteomes" id="UP000290037"/>
    </source>
</evidence>
<evidence type="ECO:0000313" key="2">
    <source>
        <dbReference type="EMBL" id="RXG29007.1"/>
    </source>
</evidence>
<dbReference type="InterPro" id="IPR041662">
    <property type="entry name" value="SusD-like_2"/>
</dbReference>
<protein>
    <submittedName>
        <fullName evidence="3">Starch-binding associating with outer membrane</fullName>
    </submittedName>
    <submittedName>
        <fullName evidence="2">SusD-like starch-binding protein associating with outer membrane</fullName>
    </submittedName>
</protein>
<name>A0A1M5SBL1_9FLAO</name>
<dbReference type="Proteomes" id="UP000184240">
    <property type="component" value="Unassembled WGS sequence"/>
</dbReference>